<protein>
    <submittedName>
        <fullName evidence="1">Uncharacterized protein</fullName>
    </submittedName>
</protein>
<dbReference type="EMBL" id="JAHRHJ020000005">
    <property type="protein sequence ID" value="KAH9315822.1"/>
    <property type="molecule type" value="Genomic_DNA"/>
</dbReference>
<evidence type="ECO:0000313" key="1">
    <source>
        <dbReference type="EMBL" id="KAH9315822.1"/>
    </source>
</evidence>
<accession>A0AA38G4I3</accession>
<organism evidence="1 2">
    <name type="scientific">Taxus chinensis</name>
    <name type="common">Chinese yew</name>
    <name type="synonym">Taxus wallichiana var. chinensis</name>
    <dbReference type="NCBI Taxonomy" id="29808"/>
    <lineage>
        <taxon>Eukaryota</taxon>
        <taxon>Viridiplantae</taxon>
        <taxon>Streptophyta</taxon>
        <taxon>Embryophyta</taxon>
        <taxon>Tracheophyta</taxon>
        <taxon>Spermatophyta</taxon>
        <taxon>Pinopsida</taxon>
        <taxon>Pinidae</taxon>
        <taxon>Conifers II</taxon>
        <taxon>Cupressales</taxon>
        <taxon>Taxaceae</taxon>
        <taxon>Taxus</taxon>
    </lineage>
</organism>
<reference evidence="1 2" key="1">
    <citation type="journal article" date="2021" name="Nat. Plants">
        <title>The Taxus genome provides insights into paclitaxel biosynthesis.</title>
        <authorList>
            <person name="Xiong X."/>
            <person name="Gou J."/>
            <person name="Liao Q."/>
            <person name="Li Y."/>
            <person name="Zhou Q."/>
            <person name="Bi G."/>
            <person name="Li C."/>
            <person name="Du R."/>
            <person name="Wang X."/>
            <person name="Sun T."/>
            <person name="Guo L."/>
            <person name="Liang H."/>
            <person name="Lu P."/>
            <person name="Wu Y."/>
            <person name="Zhang Z."/>
            <person name="Ro D.K."/>
            <person name="Shang Y."/>
            <person name="Huang S."/>
            <person name="Yan J."/>
        </authorList>
    </citation>
    <scope>NUCLEOTIDE SEQUENCE [LARGE SCALE GENOMIC DNA]</scope>
    <source>
        <strain evidence="1">Ta-2019</strain>
    </source>
</reference>
<name>A0AA38G4I3_TAXCH</name>
<proteinExistence type="predicted"/>
<dbReference type="AlphaFoldDB" id="A0AA38G4I3"/>
<keyword evidence="2" id="KW-1185">Reference proteome</keyword>
<gene>
    <name evidence="1" type="ORF">KI387_024449</name>
</gene>
<feature type="non-terminal residue" evidence="1">
    <location>
        <position position="69"/>
    </location>
</feature>
<sequence>MTLEEMHMRMPNSHDIADVEYIAAVEKWREIENMQIKVAVEEVLMKCDVAAVVVLNGLVPMRIVDSLNA</sequence>
<dbReference type="Proteomes" id="UP000824469">
    <property type="component" value="Unassembled WGS sequence"/>
</dbReference>
<comment type="caution">
    <text evidence="1">The sequence shown here is derived from an EMBL/GenBank/DDBJ whole genome shotgun (WGS) entry which is preliminary data.</text>
</comment>
<evidence type="ECO:0000313" key="2">
    <source>
        <dbReference type="Proteomes" id="UP000824469"/>
    </source>
</evidence>